<sequence length="108" mass="11181">MFLKTYSLLLLGNGWPPAGGGGRREAQDGGGAGGAVAGGRRRETGLKRFVFSIRMRCQAAGGRSGRAYGGRPARSSHNARPPQPAPSPPLPHSVLSSLPPPPDSLALR</sequence>
<protein>
    <submittedName>
        <fullName evidence="2">Uncharacterized protein</fullName>
    </submittedName>
</protein>
<feature type="region of interest" description="Disordered" evidence="1">
    <location>
        <begin position="60"/>
        <end position="108"/>
    </location>
</feature>
<keyword evidence="3" id="KW-1185">Reference proteome</keyword>
<feature type="region of interest" description="Disordered" evidence="1">
    <location>
        <begin position="14"/>
        <end position="41"/>
    </location>
</feature>
<gene>
    <name evidence="2" type="ORF">R5R35_013290</name>
</gene>
<feature type="compositionally biased region" description="Pro residues" evidence="1">
    <location>
        <begin position="98"/>
        <end position="108"/>
    </location>
</feature>
<evidence type="ECO:0000313" key="2">
    <source>
        <dbReference type="EMBL" id="KAK7788758.1"/>
    </source>
</evidence>
<name>A0AAN9V2S9_9ORTH</name>
<evidence type="ECO:0000256" key="1">
    <source>
        <dbReference type="SAM" id="MobiDB-lite"/>
    </source>
</evidence>
<accession>A0AAN9V2S9</accession>
<feature type="compositionally biased region" description="Gly residues" evidence="1">
    <location>
        <begin position="28"/>
        <end position="37"/>
    </location>
</feature>
<reference evidence="2 3" key="1">
    <citation type="submission" date="2024-03" db="EMBL/GenBank/DDBJ databases">
        <title>The genome assembly and annotation of the cricket Gryllus longicercus Weissman &amp; Gray.</title>
        <authorList>
            <person name="Szrajer S."/>
            <person name="Gray D."/>
            <person name="Ylla G."/>
        </authorList>
    </citation>
    <scope>NUCLEOTIDE SEQUENCE [LARGE SCALE GENOMIC DNA]</scope>
    <source>
        <strain evidence="2">DAG 2021-001</strain>
        <tissue evidence="2">Whole body minus gut</tissue>
    </source>
</reference>
<dbReference type="Proteomes" id="UP001378592">
    <property type="component" value="Unassembled WGS sequence"/>
</dbReference>
<feature type="compositionally biased region" description="Pro residues" evidence="1">
    <location>
        <begin position="81"/>
        <end position="91"/>
    </location>
</feature>
<dbReference type="EMBL" id="JAZDUA010000934">
    <property type="protein sequence ID" value="KAK7788758.1"/>
    <property type="molecule type" value="Genomic_DNA"/>
</dbReference>
<evidence type="ECO:0000313" key="3">
    <source>
        <dbReference type="Proteomes" id="UP001378592"/>
    </source>
</evidence>
<dbReference type="AlphaFoldDB" id="A0AAN9V2S9"/>
<proteinExistence type="predicted"/>
<comment type="caution">
    <text evidence="2">The sequence shown here is derived from an EMBL/GenBank/DDBJ whole genome shotgun (WGS) entry which is preliminary data.</text>
</comment>
<organism evidence="2 3">
    <name type="scientific">Gryllus longicercus</name>
    <dbReference type="NCBI Taxonomy" id="2509291"/>
    <lineage>
        <taxon>Eukaryota</taxon>
        <taxon>Metazoa</taxon>
        <taxon>Ecdysozoa</taxon>
        <taxon>Arthropoda</taxon>
        <taxon>Hexapoda</taxon>
        <taxon>Insecta</taxon>
        <taxon>Pterygota</taxon>
        <taxon>Neoptera</taxon>
        <taxon>Polyneoptera</taxon>
        <taxon>Orthoptera</taxon>
        <taxon>Ensifera</taxon>
        <taxon>Gryllidea</taxon>
        <taxon>Grylloidea</taxon>
        <taxon>Gryllidae</taxon>
        <taxon>Gryllinae</taxon>
        <taxon>Gryllus</taxon>
    </lineage>
</organism>